<dbReference type="RefSeq" id="WP_143056035.1">
    <property type="nucleotide sequence ID" value="NZ_FOCG01000003.1"/>
</dbReference>
<evidence type="ECO:0000313" key="2">
    <source>
        <dbReference type="EMBL" id="SEN11365.1"/>
    </source>
</evidence>
<evidence type="ECO:0000313" key="3">
    <source>
        <dbReference type="Proteomes" id="UP000199158"/>
    </source>
</evidence>
<keyword evidence="1" id="KW-0732">Signal</keyword>
<dbReference type="EMBL" id="FOCG01000003">
    <property type="protein sequence ID" value="SEN11365.1"/>
    <property type="molecule type" value="Genomic_DNA"/>
</dbReference>
<dbReference type="Proteomes" id="UP000199158">
    <property type="component" value="Unassembled WGS sequence"/>
</dbReference>
<organism evidence="2 3">
    <name type="scientific">Hydrogenoanaerobacterium saccharovorans</name>
    <dbReference type="NCBI Taxonomy" id="474960"/>
    <lineage>
        <taxon>Bacteria</taxon>
        <taxon>Bacillati</taxon>
        <taxon>Bacillota</taxon>
        <taxon>Clostridia</taxon>
        <taxon>Eubacteriales</taxon>
        <taxon>Oscillospiraceae</taxon>
        <taxon>Hydrogenoanaerobacterium</taxon>
    </lineage>
</organism>
<dbReference type="OrthoDB" id="599464at2"/>
<feature type="chain" id="PRO_5011576767" evidence="1">
    <location>
        <begin position="27"/>
        <end position="456"/>
    </location>
</feature>
<dbReference type="AlphaFoldDB" id="A0A1H8DW12"/>
<feature type="non-terminal residue" evidence="2">
    <location>
        <position position="456"/>
    </location>
</feature>
<keyword evidence="3" id="KW-1185">Reference proteome</keyword>
<reference evidence="2 3" key="1">
    <citation type="submission" date="2016-10" db="EMBL/GenBank/DDBJ databases">
        <authorList>
            <person name="de Groot N.N."/>
        </authorList>
    </citation>
    <scope>NUCLEOTIDE SEQUENCE [LARGE SCALE GENOMIC DNA]</scope>
    <source>
        <strain evidence="2 3">CGMCC 1.5070</strain>
    </source>
</reference>
<gene>
    <name evidence="2" type="ORF">SAMN05216180_2826</name>
</gene>
<name>A0A1H8DW12_9FIRM</name>
<sequence length="456" mass="51466">MKLKKVTSMFLALLVVVTMIPMNVFAVESDTIKPGTVTDANLTWGRTPDDKYSAPSGIIYTEVNHYNDVRNHGINRNAIEKNSFTWADVKNLSYSQTSNVWDRGAYYDLTSGNKPSHNYASWKRFSTGKYKKEWFDWEYKDEYTNTDIRRFRATFEVPQGYSATDSVRISSVAQSRYSGINGGNIVPINDNIYIFLYKEGEDIDNNNCMKYLSFWTGTSNQSGIVSYRGRKGTLARQTMNRNLSHTDGWYANADINNIGESLFVNYPDAKAGDSFTIDVFVEDYNGGGAMDQLQVQFIKSQSVSSTVNVEYYDKNTKNKIADSLTGETVSGTVLTEDSLVRTENGAVPVKKLITGWKYDSKDPVDGVLVKANGQNTLKLYYTKDTSATLPYTVRYYFDGEHQEELDYNSTVPYHTPTVDTNGVPDNKPAGYKLDEEKSTELPFTVTSSNNVIKVYY</sequence>
<proteinExistence type="predicted"/>
<evidence type="ECO:0000256" key="1">
    <source>
        <dbReference type="SAM" id="SignalP"/>
    </source>
</evidence>
<protein>
    <submittedName>
        <fullName evidence="2">Uncharacterized protein</fullName>
    </submittedName>
</protein>
<feature type="signal peptide" evidence="1">
    <location>
        <begin position="1"/>
        <end position="26"/>
    </location>
</feature>
<accession>A0A1H8DW12</accession>